<protein>
    <submittedName>
        <fullName evidence="1">Uncharacterized protein</fullName>
    </submittedName>
</protein>
<dbReference type="OrthoDB" id="10597249at2759"/>
<evidence type="ECO:0000313" key="4">
    <source>
        <dbReference type="Proteomes" id="UP000654922"/>
    </source>
</evidence>
<dbReference type="EMBL" id="JACBAE010001321">
    <property type="protein sequence ID" value="KAF7165220.1"/>
    <property type="molecule type" value="Genomic_DNA"/>
</dbReference>
<gene>
    <name evidence="1" type="ORF">CNMCM5623_009486</name>
    <name evidence="2" type="ORF">CNMCM7691_000501</name>
</gene>
<accession>A0A8H6UTD7</accession>
<name>A0A8H6UTD7_9EURO</name>
<dbReference type="Proteomes" id="UP000654922">
    <property type="component" value="Unassembled WGS sequence"/>
</dbReference>
<dbReference type="AlphaFoldDB" id="A0A8H6UTD7"/>
<evidence type="ECO:0000313" key="3">
    <source>
        <dbReference type="Proteomes" id="UP000641853"/>
    </source>
</evidence>
<keyword evidence="3" id="KW-1185">Reference proteome</keyword>
<proteinExistence type="predicted"/>
<comment type="caution">
    <text evidence="1">The sequence shown here is derived from an EMBL/GenBank/DDBJ whole genome shotgun (WGS) entry which is preliminary data.</text>
</comment>
<dbReference type="EMBL" id="JACBAG010001818">
    <property type="protein sequence ID" value="KAF7181283.1"/>
    <property type="molecule type" value="Genomic_DNA"/>
</dbReference>
<dbReference type="Proteomes" id="UP000641853">
    <property type="component" value="Unassembled WGS sequence"/>
</dbReference>
<organism evidence="1 4">
    <name type="scientific">Aspergillus felis</name>
    <dbReference type="NCBI Taxonomy" id="1287682"/>
    <lineage>
        <taxon>Eukaryota</taxon>
        <taxon>Fungi</taxon>
        <taxon>Dikarya</taxon>
        <taxon>Ascomycota</taxon>
        <taxon>Pezizomycotina</taxon>
        <taxon>Eurotiomycetes</taxon>
        <taxon>Eurotiomycetidae</taxon>
        <taxon>Eurotiales</taxon>
        <taxon>Aspergillaceae</taxon>
        <taxon>Aspergillus</taxon>
        <taxon>Aspergillus subgen. Fumigati</taxon>
    </lineage>
</organism>
<sequence>MPALVEYKYVWMVPMLFEPGSGWQHPVLKWEPPAVVRFDRRGFLSSLESYVHLQPRLNTHHSSHPSVFNTIRPRKPHEIKATVPNVEADVAFSGGWVAFWLFACHQRYALFGVYMRRPKGDILMVISLAAIMDLRAWPLAWLLGLRPSNR</sequence>
<evidence type="ECO:0000313" key="1">
    <source>
        <dbReference type="EMBL" id="KAF7165220.1"/>
    </source>
</evidence>
<reference evidence="1" key="1">
    <citation type="submission" date="2020-06" db="EMBL/GenBank/DDBJ databases">
        <title>Draft genome sequences of strains closely related to Aspergillus parafelis and Aspergillus hiratsukae.</title>
        <authorList>
            <person name="Dos Santos R.A.C."/>
            <person name="Rivero-Menendez O."/>
            <person name="Steenwyk J.L."/>
            <person name="Mead M.E."/>
            <person name="Goldman G.H."/>
            <person name="Alastruey-Izquierdo A."/>
            <person name="Rokas A."/>
        </authorList>
    </citation>
    <scope>NUCLEOTIDE SEQUENCE</scope>
    <source>
        <strain evidence="1">CNM-CM5623</strain>
        <strain evidence="2">CNM-CM7691</strain>
    </source>
</reference>
<evidence type="ECO:0000313" key="2">
    <source>
        <dbReference type="EMBL" id="KAF7181283.1"/>
    </source>
</evidence>